<dbReference type="GO" id="GO:0042102">
    <property type="term" value="P:positive regulation of T cell proliferation"/>
    <property type="evidence" value="ECO:0007669"/>
    <property type="project" value="TreeGrafter"/>
</dbReference>
<evidence type="ECO:0000256" key="8">
    <source>
        <dbReference type="ARBA" id="ARBA00023170"/>
    </source>
</evidence>
<dbReference type="InterPro" id="IPR051713">
    <property type="entry name" value="T-cell_Activation_Regulation"/>
</dbReference>
<dbReference type="Proteomes" id="UP000586704">
    <property type="component" value="Unassembled WGS sequence"/>
</dbReference>
<dbReference type="FunFam" id="2.60.40.10:FF:000142">
    <property type="entry name" value="V-set domain-containing T-cell activation inhibitor 1"/>
    <property type="match status" value="1"/>
</dbReference>
<gene>
    <name evidence="12" type="primary">Vtcn1</name>
    <name evidence="12" type="ORF">CEYCYA_R12763</name>
</gene>
<dbReference type="InterPro" id="IPR013783">
    <property type="entry name" value="Ig-like_fold"/>
</dbReference>
<keyword evidence="8" id="KW-0675">Receptor</keyword>
<proteinExistence type="predicted"/>
<protein>
    <submittedName>
        <fullName evidence="12">VTCN1 inhibitor</fullName>
    </submittedName>
</protein>
<evidence type="ECO:0000256" key="5">
    <source>
        <dbReference type="ARBA" id="ARBA00022989"/>
    </source>
</evidence>
<keyword evidence="9" id="KW-0325">Glycoprotein</keyword>
<dbReference type="Gene3D" id="2.60.40.10">
    <property type="entry name" value="Immunoglobulins"/>
    <property type="match status" value="1"/>
</dbReference>
<dbReference type="EMBL" id="VYZU01030620">
    <property type="protein sequence ID" value="NXY84431.1"/>
    <property type="molecule type" value="Genomic_DNA"/>
</dbReference>
<evidence type="ECO:0000256" key="10">
    <source>
        <dbReference type="ARBA" id="ARBA00023319"/>
    </source>
</evidence>
<dbReference type="PANTHER" id="PTHR25466">
    <property type="entry name" value="T-LYMPHOCYTE ACTIVATION ANTIGEN"/>
    <property type="match status" value="1"/>
</dbReference>
<keyword evidence="2" id="KW-1003">Cell membrane</keyword>
<keyword evidence="13" id="KW-1185">Reference proteome</keyword>
<reference evidence="12 13" key="1">
    <citation type="submission" date="2020-02" db="EMBL/GenBank/DDBJ databases">
        <title>Bird 10,000 Genomes (B10K) Project - Family phase.</title>
        <authorList>
            <person name="Zhang G."/>
        </authorList>
    </citation>
    <scope>NUCLEOTIDE SEQUENCE [LARGE SCALE GENOMIC DNA]</scope>
    <source>
        <strain evidence="12">B10K-DU-013-51</strain>
        <tissue evidence="12">Mixed tissue sample</tissue>
    </source>
</reference>
<feature type="non-terminal residue" evidence="12">
    <location>
        <position position="124"/>
    </location>
</feature>
<dbReference type="SMART" id="SM00409">
    <property type="entry name" value="IG"/>
    <property type="match status" value="1"/>
</dbReference>
<keyword evidence="3" id="KW-0812">Transmembrane</keyword>
<keyword evidence="7" id="KW-1015">Disulfide bond</keyword>
<dbReference type="GO" id="GO:0071222">
    <property type="term" value="P:cellular response to lipopolysaccharide"/>
    <property type="evidence" value="ECO:0007669"/>
    <property type="project" value="TreeGrafter"/>
</dbReference>
<dbReference type="GO" id="GO:0031295">
    <property type="term" value="P:T cell costimulation"/>
    <property type="evidence" value="ECO:0007669"/>
    <property type="project" value="TreeGrafter"/>
</dbReference>
<keyword evidence="10" id="KW-0393">Immunoglobulin domain</keyword>
<evidence type="ECO:0000256" key="6">
    <source>
        <dbReference type="ARBA" id="ARBA00023136"/>
    </source>
</evidence>
<dbReference type="InterPro" id="IPR007110">
    <property type="entry name" value="Ig-like_dom"/>
</dbReference>
<evidence type="ECO:0000313" key="12">
    <source>
        <dbReference type="EMBL" id="NXY84431.1"/>
    </source>
</evidence>
<dbReference type="PROSITE" id="PS50835">
    <property type="entry name" value="IG_LIKE"/>
    <property type="match status" value="1"/>
</dbReference>
<dbReference type="Pfam" id="PF07686">
    <property type="entry name" value="V-set"/>
    <property type="match status" value="1"/>
</dbReference>
<evidence type="ECO:0000256" key="2">
    <source>
        <dbReference type="ARBA" id="ARBA00022475"/>
    </source>
</evidence>
<evidence type="ECO:0000256" key="3">
    <source>
        <dbReference type="ARBA" id="ARBA00022692"/>
    </source>
</evidence>
<dbReference type="InterPro" id="IPR013106">
    <property type="entry name" value="Ig_V-set"/>
</dbReference>
<dbReference type="SMART" id="SM00406">
    <property type="entry name" value="IGv"/>
    <property type="match status" value="1"/>
</dbReference>
<dbReference type="InterPro" id="IPR003599">
    <property type="entry name" value="Ig_sub"/>
</dbReference>
<keyword evidence="5" id="KW-1133">Transmembrane helix</keyword>
<evidence type="ECO:0000256" key="9">
    <source>
        <dbReference type="ARBA" id="ARBA00023180"/>
    </source>
</evidence>
<evidence type="ECO:0000259" key="11">
    <source>
        <dbReference type="PROSITE" id="PS50835"/>
    </source>
</evidence>
<dbReference type="GO" id="GO:0006955">
    <property type="term" value="P:immune response"/>
    <property type="evidence" value="ECO:0007669"/>
    <property type="project" value="TreeGrafter"/>
</dbReference>
<evidence type="ECO:0000256" key="7">
    <source>
        <dbReference type="ARBA" id="ARBA00023157"/>
    </source>
</evidence>
<name>A0A7L4N4N5_9AVES</name>
<dbReference type="GO" id="GO:0042130">
    <property type="term" value="P:negative regulation of T cell proliferation"/>
    <property type="evidence" value="ECO:0007669"/>
    <property type="project" value="TreeGrafter"/>
</dbReference>
<feature type="non-terminal residue" evidence="12">
    <location>
        <position position="1"/>
    </location>
</feature>
<organism evidence="12 13">
    <name type="scientific">Ceyx cyanopectus</name>
    <name type="common">Indigo-banded kingfisher</name>
    <dbReference type="NCBI Taxonomy" id="390723"/>
    <lineage>
        <taxon>Eukaryota</taxon>
        <taxon>Metazoa</taxon>
        <taxon>Chordata</taxon>
        <taxon>Craniata</taxon>
        <taxon>Vertebrata</taxon>
        <taxon>Euteleostomi</taxon>
        <taxon>Archelosauria</taxon>
        <taxon>Archosauria</taxon>
        <taxon>Dinosauria</taxon>
        <taxon>Saurischia</taxon>
        <taxon>Theropoda</taxon>
        <taxon>Coelurosauria</taxon>
        <taxon>Aves</taxon>
        <taxon>Neognathae</taxon>
        <taxon>Neoaves</taxon>
        <taxon>Telluraves</taxon>
        <taxon>Coraciimorphae</taxon>
        <taxon>Coraciiformes</taxon>
        <taxon>Alcedinidae</taxon>
        <taxon>Ceyx</taxon>
    </lineage>
</organism>
<dbReference type="GO" id="GO:0009897">
    <property type="term" value="C:external side of plasma membrane"/>
    <property type="evidence" value="ECO:0007669"/>
    <property type="project" value="TreeGrafter"/>
</dbReference>
<feature type="domain" description="Ig-like" evidence="11">
    <location>
        <begin position="7"/>
        <end position="118"/>
    </location>
</feature>
<keyword evidence="4" id="KW-0732">Signal</keyword>
<dbReference type="GO" id="GO:0007166">
    <property type="term" value="P:cell surface receptor signaling pathway"/>
    <property type="evidence" value="ECO:0007669"/>
    <property type="project" value="TreeGrafter"/>
</dbReference>
<dbReference type="PANTHER" id="PTHR25466:SF14">
    <property type="entry name" value="BUTYROPHILIN SUBFAMILY 2 MEMBER A2-LIKE-RELATED"/>
    <property type="match status" value="1"/>
</dbReference>
<evidence type="ECO:0000313" key="13">
    <source>
        <dbReference type="Proteomes" id="UP000586704"/>
    </source>
</evidence>
<dbReference type="SUPFAM" id="SSF48726">
    <property type="entry name" value="Immunoglobulin"/>
    <property type="match status" value="1"/>
</dbReference>
<comment type="subcellular location">
    <subcellularLocation>
        <location evidence="1">Cell membrane</location>
        <topology evidence="1">Single-pass type I membrane protein</topology>
    </subcellularLocation>
</comment>
<dbReference type="InterPro" id="IPR036179">
    <property type="entry name" value="Ig-like_dom_sf"/>
</dbReference>
<evidence type="ECO:0000256" key="4">
    <source>
        <dbReference type="ARBA" id="ARBA00022729"/>
    </source>
</evidence>
<sequence length="124" mass="13689">SCLLFIPGQPETTCHTFAGATVILPCTATSPGELTLSSSMLYWQTDSAVVHFLHKGKDSLGDQDNRYRGRTSLFLDQLKHGNFSLKLSNVQPGDTNVYHCIYRQTGDRPSQTQKSKIKLTVSGK</sequence>
<dbReference type="AlphaFoldDB" id="A0A7L4N4N5"/>
<dbReference type="OrthoDB" id="9898017at2759"/>
<evidence type="ECO:0000256" key="1">
    <source>
        <dbReference type="ARBA" id="ARBA00004251"/>
    </source>
</evidence>
<keyword evidence="6" id="KW-0472">Membrane</keyword>
<comment type="caution">
    <text evidence="12">The sequence shown here is derived from an EMBL/GenBank/DDBJ whole genome shotgun (WGS) entry which is preliminary data.</text>
</comment>
<accession>A0A7L4N4N5</accession>